<evidence type="ECO:0000313" key="1">
    <source>
        <dbReference type="EMBL" id="QCZ94520.1"/>
    </source>
</evidence>
<dbReference type="RefSeq" id="WP_139757258.1">
    <property type="nucleotide sequence ID" value="NZ_CP039852.1"/>
</dbReference>
<keyword evidence="2" id="KW-1185">Reference proteome</keyword>
<dbReference type="KEGG" id="salk:FBQ74_14050"/>
<organism evidence="1 2">
    <name type="scientific">Salinimonas iocasae</name>
    <dbReference type="NCBI Taxonomy" id="2572577"/>
    <lineage>
        <taxon>Bacteria</taxon>
        <taxon>Pseudomonadati</taxon>
        <taxon>Pseudomonadota</taxon>
        <taxon>Gammaproteobacteria</taxon>
        <taxon>Alteromonadales</taxon>
        <taxon>Alteromonadaceae</taxon>
        <taxon>Alteromonas/Salinimonas group</taxon>
        <taxon>Salinimonas</taxon>
    </lineage>
</organism>
<name>A0A5B7YGN6_9ALTE</name>
<dbReference type="Proteomes" id="UP000304912">
    <property type="component" value="Chromosome"/>
</dbReference>
<protein>
    <submittedName>
        <fullName evidence="1">Uncharacterized protein</fullName>
    </submittedName>
</protein>
<reference evidence="1 2" key="1">
    <citation type="submission" date="2019-04" db="EMBL/GenBank/DDBJ databases">
        <title>Salinimonas iocasae sp. nov., a halophilic bacterium isolated from the outer tube casing of tubeworms in Okinawa Trough.</title>
        <authorList>
            <person name="Zhang H."/>
            <person name="Wang H."/>
            <person name="Li C."/>
        </authorList>
    </citation>
    <scope>NUCLEOTIDE SEQUENCE [LARGE SCALE GENOMIC DNA]</scope>
    <source>
        <strain evidence="1 2">KX18D6</strain>
    </source>
</reference>
<dbReference type="EMBL" id="CP039852">
    <property type="protein sequence ID" value="QCZ94520.1"/>
    <property type="molecule type" value="Genomic_DNA"/>
</dbReference>
<dbReference type="OrthoDB" id="5822620at2"/>
<gene>
    <name evidence="1" type="ORF">FBQ74_14050</name>
</gene>
<sequence>MKTDPKALTDKHTSLIHSEGVKAVSHVQREEGEWIRHTIMLEGYDVPFIFRRKGNYRSLKGATVNLTYYRYEETVAGIEFEQMKVVRIKRA</sequence>
<dbReference type="AlphaFoldDB" id="A0A5B7YGN6"/>
<accession>A0A5B7YGN6</accession>
<evidence type="ECO:0000313" key="2">
    <source>
        <dbReference type="Proteomes" id="UP000304912"/>
    </source>
</evidence>
<proteinExistence type="predicted"/>